<name>A0A2W2C2J6_9ACTN</name>
<dbReference type="PRINTS" id="PR00469">
    <property type="entry name" value="PNDRDTASEII"/>
</dbReference>
<dbReference type="EMBL" id="POTW01000107">
    <property type="protein sequence ID" value="PZF79976.1"/>
    <property type="molecule type" value="Genomic_DNA"/>
</dbReference>
<dbReference type="Gene3D" id="3.50.50.60">
    <property type="entry name" value="FAD/NAD(P)-binding domain"/>
    <property type="match status" value="1"/>
</dbReference>
<organism evidence="1 2">
    <name type="scientific">Jiangella anatolica</name>
    <dbReference type="NCBI Taxonomy" id="2670374"/>
    <lineage>
        <taxon>Bacteria</taxon>
        <taxon>Bacillati</taxon>
        <taxon>Actinomycetota</taxon>
        <taxon>Actinomycetes</taxon>
        <taxon>Jiangellales</taxon>
        <taxon>Jiangellaceae</taxon>
        <taxon>Jiangella</taxon>
    </lineage>
</organism>
<sequence length="514" mass="53616">MPDDLSTLRARYDAVVVGGGHNGLTAAAYLARAGRSVLVLERLDHVGGAAVSERPFPGVDARLSRYSYLVSLLPRQIVEELALPITLRRRRYSSYTPVGDGGLLVDTASAEATRASFPSAAEHDAWQRFYAMTGEVARRVAPTLTSPLLSRDEFRSLVGSGEAWTALFERPVGSVVRSTFEDDVVRGVVATDALIGTFAAVDEPSLRQNRCFLYHVIGNGTGDWDVPVGGMGVVSGALRDAAVAAGAVIVTGATVTAIDPASGEVAFTSRDGASRAVGAGHVLAGCAPSTLAGLLGTNPAESPEGAQLKLNLLLTRLPRLRSDVDPAAAFSGTFHVNESLTQLETAYAQAAGGAVPELPPCEIYCHSLTDPSILGPSLREAGAHTITLFGLHLPARLFRSDNDGAREAAVKATLASLNSVLAEPIEDCLALDADGRPCLDARTPVDLEASVGLPGGHIFHRDLSWPFAESPDEVGRWGVETEHPRVLLCGAGARRGGGVSGIPGRAAAMAVLGV</sequence>
<protein>
    <submittedName>
        <fullName evidence="1">FAD-dependent oxidoreductase</fullName>
    </submittedName>
</protein>
<proteinExistence type="predicted"/>
<dbReference type="SUPFAM" id="SSF51905">
    <property type="entry name" value="FAD/NAD(P)-binding domain"/>
    <property type="match status" value="1"/>
</dbReference>
<gene>
    <name evidence="1" type="ORF">C1I92_28490</name>
</gene>
<accession>A0A2W2C2J6</accession>
<comment type="caution">
    <text evidence="1">The sequence shown here is derived from an EMBL/GenBank/DDBJ whole genome shotgun (WGS) entry which is preliminary data.</text>
</comment>
<dbReference type="PANTHER" id="PTHR10668:SF103">
    <property type="entry name" value="PYRIDINE NUCLEOTIDE-DISULFIDE OXIDOREDUCTASE DOMAIN-CONTAINING PROTEIN 2"/>
    <property type="match status" value="1"/>
</dbReference>
<evidence type="ECO:0000313" key="1">
    <source>
        <dbReference type="EMBL" id="PZF79976.1"/>
    </source>
</evidence>
<dbReference type="Proteomes" id="UP000248764">
    <property type="component" value="Unassembled WGS sequence"/>
</dbReference>
<evidence type="ECO:0000313" key="2">
    <source>
        <dbReference type="Proteomes" id="UP000248764"/>
    </source>
</evidence>
<dbReference type="PANTHER" id="PTHR10668">
    <property type="entry name" value="PHYTOENE DEHYDROGENASE"/>
    <property type="match status" value="1"/>
</dbReference>
<dbReference type="RefSeq" id="WP_111258031.1">
    <property type="nucleotide sequence ID" value="NZ_POTW01000107.1"/>
</dbReference>
<dbReference type="Pfam" id="PF13450">
    <property type="entry name" value="NAD_binding_8"/>
    <property type="match status" value="1"/>
</dbReference>
<reference evidence="1 2" key="1">
    <citation type="submission" date="2018-01" db="EMBL/GenBank/DDBJ databases">
        <title>Draft genome sequence of Jiangella sp. GTF31.</title>
        <authorList>
            <person name="Sahin N."/>
            <person name="Ay H."/>
            <person name="Saygin H."/>
        </authorList>
    </citation>
    <scope>NUCLEOTIDE SEQUENCE [LARGE SCALE GENOMIC DNA]</scope>
    <source>
        <strain evidence="1 2">GTF31</strain>
    </source>
</reference>
<dbReference type="GO" id="GO:0005829">
    <property type="term" value="C:cytosol"/>
    <property type="evidence" value="ECO:0007669"/>
    <property type="project" value="TreeGrafter"/>
</dbReference>
<dbReference type="InterPro" id="IPR036188">
    <property type="entry name" value="FAD/NAD-bd_sf"/>
</dbReference>
<dbReference type="AlphaFoldDB" id="A0A2W2C2J6"/>
<keyword evidence="2" id="KW-1185">Reference proteome</keyword>